<reference evidence="3 4" key="1">
    <citation type="submission" date="2024-08" db="EMBL/GenBank/DDBJ databases">
        <title>Gnathostoma spinigerum genome.</title>
        <authorList>
            <person name="Gonzalez-Bertolin B."/>
            <person name="Monzon S."/>
            <person name="Zaballos A."/>
            <person name="Jimenez P."/>
            <person name="Dekumyoy P."/>
            <person name="Varona S."/>
            <person name="Cuesta I."/>
            <person name="Sumanam S."/>
            <person name="Adisakwattana P."/>
            <person name="Gasser R.B."/>
            <person name="Hernandez-Gonzalez A."/>
            <person name="Young N.D."/>
            <person name="Perteguer M.J."/>
        </authorList>
    </citation>
    <scope>NUCLEOTIDE SEQUENCE [LARGE SCALE GENOMIC DNA]</scope>
    <source>
        <strain evidence="3">AL3</strain>
        <tissue evidence="3">Liver</tissue>
    </source>
</reference>
<dbReference type="Proteomes" id="UP001608902">
    <property type="component" value="Unassembled WGS sequence"/>
</dbReference>
<keyword evidence="4" id="KW-1185">Reference proteome</keyword>
<dbReference type="EMBL" id="JBGFUD010010712">
    <property type="protein sequence ID" value="MFH4982987.1"/>
    <property type="molecule type" value="Genomic_DNA"/>
</dbReference>
<dbReference type="PANTHER" id="PTHR12747">
    <property type="entry name" value="ELONGATOR COMPLEX PROTEIN 1"/>
    <property type="match status" value="1"/>
</dbReference>
<feature type="non-terminal residue" evidence="3">
    <location>
        <position position="458"/>
    </location>
</feature>
<accession>A0ABD6F1A7</accession>
<dbReference type="AlphaFoldDB" id="A0ABD6F1A7"/>
<dbReference type="InterPro" id="IPR056167">
    <property type="entry name" value="A-sol_ELP1"/>
</dbReference>
<gene>
    <name evidence="3" type="ORF">AB6A40_009696</name>
</gene>
<feature type="domain" description="ELP1 N-terminal second beta-propeller" evidence="1">
    <location>
        <begin position="7"/>
        <end position="253"/>
    </location>
</feature>
<evidence type="ECO:0000313" key="4">
    <source>
        <dbReference type="Proteomes" id="UP001608902"/>
    </source>
</evidence>
<dbReference type="PANTHER" id="PTHR12747:SF0">
    <property type="entry name" value="ELONGATOR COMPLEX PROTEIN 1"/>
    <property type="match status" value="1"/>
</dbReference>
<evidence type="ECO:0000259" key="2">
    <source>
        <dbReference type="Pfam" id="PF23925"/>
    </source>
</evidence>
<evidence type="ECO:0000313" key="3">
    <source>
        <dbReference type="EMBL" id="MFH4982987.1"/>
    </source>
</evidence>
<evidence type="ECO:0000259" key="1">
    <source>
        <dbReference type="Pfam" id="PF23797"/>
    </source>
</evidence>
<feature type="non-terminal residue" evidence="3">
    <location>
        <position position="1"/>
    </location>
</feature>
<proteinExistence type="predicted"/>
<sequence>QYVYADKIRVTDFHMASIPPPLCHYQLNLTSAICCLAQSKKHVAFLLSNRTVSLYNVVDRKYVHEKDYELDEGIGNVSLIYNLQWKDDDQLSFLECSSTWNIVEVTLERSGFATCRVVYKSYMELLWQSYSSRGYVVETFDGKWNLLEESRNQLEPLCLDASGNIEFKTQFCYNCCFYEQERIVVGLTRSNQFLVNNRLLSDNVGSYSVGDEFLLLLTLDHRIRTFLISDISAGTTVSKLGGGRAVERGSTIIGHDPSGTTVWLQMPRGNLETLHLRALLISKLMKLMDKLEYRQAIELMRKQRVNMNLLYDHSPELFMNNMRRFVDEVGDCDYLNLFILSLSDEDTTTTLYSENYPQKTGRSRERPGEKKVNMICEHLRSTILKLEPKRVCAFFTAVLSTYIKHIPPMISEGLVALHDEASQFDCKDELEQKWIRYISVLVPEKNLFSAALETGNIP</sequence>
<protein>
    <submittedName>
        <fullName evidence="3">Uncharacterized protein</fullName>
    </submittedName>
</protein>
<feature type="domain" description="ELP1 alpha-solenoid" evidence="2">
    <location>
        <begin position="277"/>
        <end position="454"/>
    </location>
</feature>
<organism evidence="3 4">
    <name type="scientific">Gnathostoma spinigerum</name>
    <dbReference type="NCBI Taxonomy" id="75299"/>
    <lineage>
        <taxon>Eukaryota</taxon>
        <taxon>Metazoa</taxon>
        <taxon>Ecdysozoa</taxon>
        <taxon>Nematoda</taxon>
        <taxon>Chromadorea</taxon>
        <taxon>Rhabditida</taxon>
        <taxon>Spirurina</taxon>
        <taxon>Gnathostomatomorpha</taxon>
        <taxon>Gnathostomatoidea</taxon>
        <taxon>Gnathostomatidae</taxon>
        <taxon>Gnathostoma</taxon>
    </lineage>
</organism>
<dbReference type="InterPro" id="IPR006849">
    <property type="entry name" value="Elp1"/>
</dbReference>
<name>A0ABD6F1A7_9BILA</name>
<dbReference type="Pfam" id="PF23925">
    <property type="entry name" value="A-sol_ELP1"/>
    <property type="match status" value="1"/>
</dbReference>
<dbReference type="Pfam" id="PF23797">
    <property type="entry name" value="Beta-prop_ELP1_2nd"/>
    <property type="match status" value="1"/>
</dbReference>
<comment type="caution">
    <text evidence="3">The sequence shown here is derived from an EMBL/GenBank/DDBJ whole genome shotgun (WGS) entry which is preliminary data.</text>
</comment>
<dbReference type="InterPro" id="IPR056165">
    <property type="entry name" value="Beta-prop_ELP1_2nd"/>
</dbReference>